<dbReference type="InterPro" id="IPR036322">
    <property type="entry name" value="WD40_repeat_dom_sf"/>
</dbReference>
<dbReference type="Proteomes" id="UP000281553">
    <property type="component" value="Unassembled WGS sequence"/>
</dbReference>
<keyword evidence="2" id="KW-0853">WD repeat</keyword>
<comment type="subcellular location">
    <subcellularLocation>
        <location evidence="1">Nucleus</location>
    </subcellularLocation>
</comment>
<evidence type="ECO:0000256" key="1">
    <source>
        <dbReference type="ARBA" id="ARBA00004123"/>
    </source>
</evidence>
<reference evidence="6 7" key="1">
    <citation type="submission" date="2018-11" db="EMBL/GenBank/DDBJ databases">
        <authorList>
            <consortium name="Pathogen Informatics"/>
        </authorList>
    </citation>
    <scope>NUCLEOTIDE SEQUENCE [LARGE SCALE GENOMIC DNA]</scope>
</reference>
<keyword evidence="7" id="KW-1185">Reference proteome</keyword>
<dbReference type="OrthoDB" id="2288928at2759"/>
<dbReference type="GO" id="GO:0031080">
    <property type="term" value="C:nuclear pore outer ring"/>
    <property type="evidence" value="ECO:0007669"/>
    <property type="project" value="TreeGrafter"/>
</dbReference>
<sequence>MTAENKPERLPQDFSPRIGGDGINCVEFLPSTEQSMFAIGTSGGRVRYYEVLDGDCKCVYQKRWHKTVRCLEFNKYAPNHLISASAEGGMKVHDVKTGQRVAYFRPMEDTPPYSCLLSVADHRWASGDDGGSVKVWDDRQKGGLCCTMKPDATEDSELMAINDIAMGSDAQSTLLAAVDNGCLVAYNDNRKVLVGTDEGVVLTYNWNEFGSICDRFPVRTSRTRLSSSTLAKTVESGLPSVEKFAKISEDIVIIGTDDGALSLRFWSLEGIESEAARELDALKVPLKRRSSPALTSTKASKSRATSRGMDRK</sequence>
<dbReference type="AlphaFoldDB" id="A0A3P6TEI8"/>
<organism evidence="6 7">
    <name type="scientific">Dibothriocephalus latus</name>
    <name type="common">Fish tapeworm</name>
    <name type="synonym">Diphyllobothrium latum</name>
    <dbReference type="NCBI Taxonomy" id="60516"/>
    <lineage>
        <taxon>Eukaryota</taxon>
        <taxon>Metazoa</taxon>
        <taxon>Spiralia</taxon>
        <taxon>Lophotrochozoa</taxon>
        <taxon>Platyhelminthes</taxon>
        <taxon>Cestoda</taxon>
        <taxon>Eucestoda</taxon>
        <taxon>Diphyllobothriidea</taxon>
        <taxon>Diphyllobothriidae</taxon>
        <taxon>Dibothriocephalus</taxon>
    </lineage>
</organism>
<keyword evidence="3" id="KW-0677">Repeat</keyword>
<dbReference type="SMART" id="SM00320">
    <property type="entry name" value="WD40"/>
    <property type="match status" value="3"/>
</dbReference>
<feature type="region of interest" description="Disordered" evidence="5">
    <location>
        <begin position="288"/>
        <end position="312"/>
    </location>
</feature>
<evidence type="ECO:0000256" key="2">
    <source>
        <dbReference type="ARBA" id="ARBA00022574"/>
    </source>
</evidence>
<evidence type="ECO:0000256" key="3">
    <source>
        <dbReference type="ARBA" id="ARBA00022737"/>
    </source>
</evidence>
<gene>
    <name evidence="6" type="ORF">DILT_LOCUS3470</name>
</gene>
<dbReference type="InterPro" id="IPR001680">
    <property type="entry name" value="WD40_rpt"/>
</dbReference>
<evidence type="ECO:0008006" key="8">
    <source>
        <dbReference type="Google" id="ProtNLM"/>
    </source>
</evidence>
<dbReference type="InterPro" id="IPR015943">
    <property type="entry name" value="WD40/YVTN_repeat-like_dom_sf"/>
</dbReference>
<protein>
    <recommendedName>
        <fullName evidence="8">Anaphase-promoting complex subunit 4 WD40 domain-containing protein</fullName>
    </recommendedName>
</protein>
<feature type="compositionally biased region" description="Low complexity" evidence="5">
    <location>
        <begin position="295"/>
        <end position="312"/>
    </location>
</feature>
<evidence type="ECO:0000256" key="4">
    <source>
        <dbReference type="ARBA" id="ARBA00023242"/>
    </source>
</evidence>
<accession>A0A3P6TEI8</accession>
<dbReference type="Gene3D" id="2.130.10.10">
    <property type="entry name" value="YVTN repeat-like/Quinoprotein amine dehydrogenase"/>
    <property type="match status" value="1"/>
</dbReference>
<proteinExistence type="predicted"/>
<evidence type="ECO:0000313" key="7">
    <source>
        <dbReference type="Proteomes" id="UP000281553"/>
    </source>
</evidence>
<dbReference type="SUPFAM" id="SSF50978">
    <property type="entry name" value="WD40 repeat-like"/>
    <property type="match status" value="1"/>
</dbReference>
<feature type="non-terminal residue" evidence="6">
    <location>
        <position position="312"/>
    </location>
</feature>
<evidence type="ECO:0000313" key="6">
    <source>
        <dbReference type="EMBL" id="VDK83527.1"/>
    </source>
</evidence>
<dbReference type="PANTHER" id="PTHR22652:SF0">
    <property type="entry name" value="NUCLEOPORIN NUP43"/>
    <property type="match status" value="1"/>
</dbReference>
<evidence type="ECO:0000256" key="5">
    <source>
        <dbReference type="SAM" id="MobiDB-lite"/>
    </source>
</evidence>
<name>A0A3P6TEI8_DIBLA</name>
<keyword evidence="4" id="KW-0539">Nucleus</keyword>
<dbReference type="EMBL" id="UYRU01043714">
    <property type="protein sequence ID" value="VDK83527.1"/>
    <property type="molecule type" value="Genomic_DNA"/>
</dbReference>
<dbReference type="PANTHER" id="PTHR22652">
    <property type="entry name" value="NUCLEOPORIN NUP43"/>
    <property type="match status" value="1"/>
</dbReference>